<dbReference type="Proteomes" id="UP000479000">
    <property type="component" value="Unassembled WGS sequence"/>
</dbReference>
<dbReference type="OrthoDB" id="1574204at2759"/>
<keyword evidence="3" id="KW-1185">Reference proteome</keyword>
<reference evidence="2 3" key="1">
    <citation type="submission" date="2020-02" db="EMBL/GenBank/DDBJ databases">
        <authorList>
            <person name="Ferguson B K."/>
        </authorList>
    </citation>
    <scope>NUCLEOTIDE SEQUENCE [LARGE SCALE GENOMIC DNA]</scope>
</reference>
<keyword evidence="1" id="KW-0812">Transmembrane</keyword>
<evidence type="ECO:0000313" key="3">
    <source>
        <dbReference type="Proteomes" id="UP000479000"/>
    </source>
</evidence>
<dbReference type="EMBL" id="CADCXU010007542">
    <property type="protein sequence ID" value="CAA9998877.1"/>
    <property type="molecule type" value="Genomic_DNA"/>
</dbReference>
<dbReference type="AlphaFoldDB" id="A0A6H5G8H0"/>
<protein>
    <recommendedName>
        <fullName evidence="4">LRRNT domain-containing protein</fullName>
    </recommendedName>
</protein>
<keyword evidence="1" id="KW-0472">Membrane</keyword>
<keyword evidence="1" id="KW-1133">Transmembrane helix</keyword>
<name>A0A6H5G8H0_9HEMI</name>
<accession>A0A6H5G8H0</accession>
<organism evidence="2 3">
    <name type="scientific">Nesidiocoris tenuis</name>
    <dbReference type="NCBI Taxonomy" id="355587"/>
    <lineage>
        <taxon>Eukaryota</taxon>
        <taxon>Metazoa</taxon>
        <taxon>Ecdysozoa</taxon>
        <taxon>Arthropoda</taxon>
        <taxon>Hexapoda</taxon>
        <taxon>Insecta</taxon>
        <taxon>Pterygota</taxon>
        <taxon>Neoptera</taxon>
        <taxon>Paraneoptera</taxon>
        <taxon>Hemiptera</taxon>
        <taxon>Heteroptera</taxon>
        <taxon>Panheteroptera</taxon>
        <taxon>Cimicomorpha</taxon>
        <taxon>Miridae</taxon>
        <taxon>Dicyphina</taxon>
        <taxon>Nesidiocoris</taxon>
    </lineage>
</organism>
<evidence type="ECO:0008006" key="4">
    <source>
        <dbReference type="Google" id="ProtNLM"/>
    </source>
</evidence>
<gene>
    <name evidence="2" type="ORF">NTEN_LOCUS5160</name>
</gene>
<evidence type="ECO:0000313" key="2">
    <source>
        <dbReference type="EMBL" id="CAA9998877.1"/>
    </source>
</evidence>
<evidence type="ECO:0000256" key="1">
    <source>
        <dbReference type="SAM" id="Phobius"/>
    </source>
</evidence>
<sequence length="117" mass="13068">MGKCATRGSDPFYQKFLPRHPLEGLPGRGARAFSRRALRRLRFQCERRSGLVRLCRVSTSRPAMFRVFALVALAGVFAVADESPSCPAKCMCFRSTVRCMHLHLQTIPDAPTNTSVL</sequence>
<feature type="transmembrane region" description="Helical" evidence="1">
    <location>
        <begin position="63"/>
        <end position="80"/>
    </location>
</feature>
<proteinExistence type="predicted"/>
<feature type="non-terminal residue" evidence="2">
    <location>
        <position position="117"/>
    </location>
</feature>